<feature type="binding site" evidence="11">
    <location>
        <begin position="126"/>
        <end position="127"/>
    </location>
    <ligand>
        <name>NAD(+)</name>
        <dbReference type="ChEBI" id="CHEBI:57540"/>
    </ligand>
</feature>
<evidence type="ECO:0000256" key="5">
    <source>
        <dbReference type="ARBA" id="ARBA00022763"/>
    </source>
</evidence>
<keyword evidence="2 11" id="KW-0436">Ligase</keyword>
<keyword evidence="7 11" id="KW-0460">Magnesium</keyword>
<dbReference type="Pfam" id="PF03120">
    <property type="entry name" value="OB_DNA_ligase"/>
    <property type="match status" value="1"/>
</dbReference>
<feature type="binding site" evidence="11">
    <location>
        <position position="444"/>
    </location>
    <ligand>
        <name>Zn(2+)</name>
        <dbReference type="ChEBI" id="CHEBI:29105"/>
    </ligand>
</feature>
<feature type="region of interest" description="Disordered" evidence="12">
    <location>
        <begin position="674"/>
        <end position="711"/>
    </location>
</feature>
<dbReference type="Pfam" id="PF14520">
    <property type="entry name" value="HHH_5"/>
    <property type="match status" value="1"/>
</dbReference>
<dbReference type="InterPro" id="IPR013840">
    <property type="entry name" value="DNAligase_N"/>
</dbReference>
<comment type="similarity">
    <text evidence="11">Belongs to the NAD-dependent DNA ligase family. LigA subfamily.</text>
</comment>
<dbReference type="FunFam" id="1.10.150.20:FF:000006">
    <property type="entry name" value="DNA ligase"/>
    <property type="match status" value="1"/>
</dbReference>
<feature type="binding site" evidence="11">
    <location>
        <position position="214"/>
    </location>
    <ligand>
        <name>NAD(+)</name>
        <dbReference type="ChEBI" id="CHEBI:57540"/>
    </ligand>
</feature>
<dbReference type="CDD" id="cd00114">
    <property type="entry name" value="LIGANc"/>
    <property type="match status" value="1"/>
</dbReference>
<proteinExistence type="inferred from homology"/>
<dbReference type="InterPro" id="IPR033136">
    <property type="entry name" value="DNA_ligase_CS"/>
</dbReference>
<evidence type="ECO:0000256" key="8">
    <source>
        <dbReference type="ARBA" id="ARBA00023027"/>
    </source>
</evidence>
<dbReference type="FunFam" id="3.30.470.30:FF:000001">
    <property type="entry name" value="DNA ligase"/>
    <property type="match status" value="1"/>
</dbReference>
<dbReference type="InterPro" id="IPR041663">
    <property type="entry name" value="DisA/LigA_HHH"/>
</dbReference>
<dbReference type="EMBL" id="JBHUDK010000005">
    <property type="protein sequence ID" value="MFD1598571.1"/>
    <property type="molecule type" value="Genomic_DNA"/>
</dbReference>
<dbReference type="Gene3D" id="1.10.287.610">
    <property type="entry name" value="Helix hairpin bin"/>
    <property type="match status" value="1"/>
</dbReference>
<keyword evidence="6 11" id="KW-0862">Zinc</keyword>
<evidence type="ECO:0000256" key="12">
    <source>
        <dbReference type="SAM" id="MobiDB-lite"/>
    </source>
</evidence>
<dbReference type="NCBIfam" id="NF005932">
    <property type="entry name" value="PRK07956.1"/>
    <property type="match status" value="1"/>
</dbReference>
<dbReference type="SMART" id="SM00292">
    <property type="entry name" value="BRCT"/>
    <property type="match status" value="1"/>
</dbReference>
<comment type="caution">
    <text evidence="11">Lacks conserved residue(s) required for the propagation of feature annotation.</text>
</comment>
<feature type="active site" description="N6-AMP-lysine intermediate" evidence="11">
    <location>
        <position position="157"/>
    </location>
</feature>
<keyword evidence="3 11" id="KW-0235">DNA replication</keyword>
<keyword evidence="5 11" id="KW-0227">DNA damage</keyword>
<dbReference type="HAMAP" id="MF_01588">
    <property type="entry name" value="DNA_ligase_A"/>
    <property type="match status" value="1"/>
</dbReference>
<feature type="domain" description="BRCT" evidence="13">
    <location>
        <begin position="624"/>
        <end position="700"/>
    </location>
</feature>
<dbReference type="PANTHER" id="PTHR23389:SF9">
    <property type="entry name" value="DNA LIGASE"/>
    <property type="match status" value="1"/>
</dbReference>
<dbReference type="InterPro" id="IPR001679">
    <property type="entry name" value="DNA_ligase"/>
</dbReference>
<dbReference type="Proteomes" id="UP001597085">
    <property type="component" value="Unassembled WGS sequence"/>
</dbReference>
<keyword evidence="11" id="KW-0464">Manganese</keyword>
<gene>
    <name evidence="11 14" type="primary">ligA</name>
    <name evidence="14" type="ORF">ACFSBX_06330</name>
</gene>
<keyword evidence="4 11" id="KW-0479">Metal-binding</keyword>
<comment type="caution">
    <text evidence="14">The sequence shown here is derived from an EMBL/GenBank/DDBJ whole genome shotgun (WGS) entry which is preliminary data.</text>
</comment>
<evidence type="ECO:0000256" key="3">
    <source>
        <dbReference type="ARBA" id="ARBA00022705"/>
    </source>
</evidence>
<dbReference type="GO" id="GO:0046872">
    <property type="term" value="F:metal ion binding"/>
    <property type="evidence" value="ECO:0007669"/>
    <property type="project" value="UniProtKB-KW"/>
</dbReference>
<dbReference type="SUPFAM" id="SSF50249">
    <property type="entry name" value="Nucleic acid-binding proteins"/>
    <property type="match status" value="1"/>
</dbReference>
<dbReference type="GO" id="GO:0006260">
    <property type="term" value="P:DNA replication"/>
    <property type="evidence" value="ECO:0007669"/>
    <property type="project" value="UniProtKB-KW"/>
</dbReference>
<accession>A0ABD6CMR3</accession>
<evidence type="ECO:0000313" key="14">
    <source>
        <dbReference type="EMBL" id="MFD1598571.1"/>
    </source>
</evidence>
<dbReference type="InterPro" id="IPR012340">
    <property type="entry name" value="NA-bd_OB-fold"/>
</dbReference>
<feature type="binding site" evidence="11">
    <location>
        <position position="329"/>
    </location>
    <ligand>
        <name>NAD(+)</name>
        <dbReference type="ChEBI" id="CHEBI:57540"/>
    </ligand>
</feature>
<dbReference type="InterPro" id="IPR013839">
    <property type="entry name" value="DNAligase_adenylation"/>
</dbReference>
<dbReference type="SUPFAM" id="SSF52113">
    <property type="entry name" value="BRCT domain"/>
    <property type="match status" value="1"/>
</dbReference>
<dbReference type="InterPro" id="IPR004150">
    <property type="entry name" value="NAD_DNA_ligase_OB"/>
</dbReference>
<evidence type="ECO:0000256" key="9">
    <source>
        <dbReference type="ARBA" id="ARBA00023204"/>
    </source>
</evidence>
<dbReference type="Gene3D" id="3.40.50.10190">
    <property type="entry name" value="BRCT domain"/>
    <property type="match status" value="1"/>
</dbReference>
<feature type="binding site" evidence="11">
    <location>
        <position position="466"/>
    </location>
    <ligand>
        <name>Zn(2+)</name>
        <dbReference type="ChEBI" id="CHEBI:29105"/>
    </ligand>
</feature>
<evidence type="ECO:0000256" key="4">
    <source>
        <dbReference type="ARBA" id="ARBA00022723"/>
    </source>
</evidence>
<dbReference type="PIRSF" id="PIRSF001604">
    <property type="entry name" value="LigA"/>
    <property type="match status" value="1"/>
</dbReference>
<feature type="binding site" evidence="11">
    <location>
        <position position="447"/>
    </location>
    <ligand>
        <name>Zn(2+)</name>
        <dbReference type="ChEBI" id="CHEBI:29105"/>
    </ligand>
</feature>
<feature type="binding site" evidence="11">
    <location>
        <position position="178"/>
    </location>
    <ligand>
        <name>NAD(+)</name>
        <dbReference type="ChEBI" id="CHEBI:57540"/>
    </ligand>
</feature>
<keyword evidence="8 11" id="KW-0520">NAD</keyword>
<name>A0ABD6CMR3_9EURY</name>
<dbReference type="FunFam" id="2.40.50.140:FF:000012">
    <property type="entry name" value="DNA ligase"/>
    <property type="match status" value="1"/>
</dbReference>
<keyword evidence="9 11" id="KW-0234">DNA repair</keyword>
<dbReference type="PANTHER" id="PTHR23389">
    <property type="entry name" value="CHROMOSOME TRANSMISSION FIDELITY FACTOR 18"/>
    <property type="match status" value="1"/>
</dbReference>
<reference evidence="14 15" key="1">
    <citation type="journal article" date="2019" name="Int. J. Syst. Evol. Microbiol.">
        <title>The Global Catalogue of Microorganisms (GCM) 10K type strain sequencing project: providing services to taxonomists for standard genome sequencing and annotation.</title>
        <authorList>
            <consortium name="The Broad Institute Genomics Platform"/>
            <consortium name="The Broad Institute Genome Sequencing Center for Infectious Disease"/>
            <person name="Wu L."/>
            <person name="Ma J."/>
        </authorList>
    </citation>
    <scope>NUCLEOTIDE SEQUENCE [LARGE SCALE GENOMIC DNA]</scope>
    <source>
        <strain evidence="14 15">CGMCC 1.12121</strain>
    </source>
</reference>
<evidence type="ECO:0000256" key="6">
    <source>
        <dbReference type="ARBA" id="ARBA00022833"/>
    </source>
</evidence>
<protein>
    <recommendedName>
        <fullName evidence="11">DNA ligase</fullName>
        <ecNumber evidence="11">6.5.1.2</ecNumber>
    </recommendedName>
    <alternativeName>
        <fullName evidence="11">Polydeoxyribonucleotide synthase [NAD(+)]</fullName>
    </alternativeName>
</protein>
<dbReference type="RefSeq" id="WP_256419802.1">
    <property type="nucleotide sequence ID" value="NZ_JANHDI010000001.1"/>
</dbReference>
<comment type="cofactor">
    <cofactor evidence="11">
        <name>Mg(2+)</name>
        <dbReference type="ChEBI" id="CHEBI:18420"/>
    </cofactor>
    <cofactor evidence="11">
        <name>Mn(2+)</name>
        <dbReference type="ChEBI" id="CHEBI:29035"/>
    </cofactor>
</comment>
<dbReference type="GO" id="GO:0006281">
    <property type="term" value="P:DNA repair"/>
    <property type="evidence" value="ECO:0007669"/>
    <property type="project" value="UniProtKB-KW"/>
</dbReference>
<dbReference type="InterPro" id="IPR001357">
    <property type="entry name" value="BRCT_dom"/>
</dbReference>
<dbReference type="SUPFAM" id="SSF56091">
    <property type="entry name" value="DNA ligase/mRNA capping enzyme, catalytic domain"/>
    <property type="match status" value="1"/>
</dbReference>
<evidence type="ECO:0000259" key="13">
    <source>
        <dbReference type="PROSITE" id="PS50172"/>
    </source>
</evidence>
<dbReference type="Pfam" id="PF00533">
    <property type="entry name" value="BRCT"/>
    <property type="match status" value="1"/>
</dbReference>
<dbReference type="Pfam" id="PF12826">
    <property type="entry name" value="HHH_2"/>
    <property type="match status" value="1"/>
</dbReference>
<dbReference type="PROSITE" id="PS50172">
    <property type="entry name" value="BRCT"/>
    <property type="match status" value="1"/>
</dbReference>
<dbReference type="SUPFAM" id="SSF47781">
    <property type="entry name" value="RuvA domain 2-like"/>
    <property type="match status" value="1"/>
</dbReference>
<evidence type="ECO:0000256" key="10">
    <source>
        <dbReference type="ARBA" id="ARBA00034005"/>
    </source>
</evidence>
<dbReference type="Gene3D" id="2.40.50.140">
    <property type="entry name" value="Nucleic acid-binding proteins"/>
    <property type="match status" value="1"/>
</dbReference>
<dbReference type="Gene3D" id="1.10.150.20">
    <property type="entry name" value="5' to 3' exonuclease, C-terminal subdomain"/>
    <property type="match status" value="2"/>
</dbReference>
<dbReference type="InterPro" id="IPR036420">
    <property type="entry name" value="BRCT_dom_sf"/>
</dbReference>
<comment type="catalytic activity">
    <reaction evidence="10 11">
        <text>NAD(+) + (deoxyribonucleotide)n-3'-hydroxyl + 5'-phospho-(deoxyribonucleotide)m = (deoxyribonucleotide)n+m + AMP + beta-nicotinamide D-nucleotide.</text>
        <dbReference type="EC" id="6.5.1.2"/>
    </reaction>
</comment>
<sequence length="711" mass="77509">MSDEAASETNPSGRDGEDGPELAYADPGNPYLRDPDTDFEPIEELSREAAEAEAEALRAALREHDHRYYVLADPLVSDRAYDELFARLRDLESHFDLDSATSPTRRVGGEPLDELDAVEHRAPMLSIEQSTDADDLREFDRRVREAVGDVDYVCEPKFDGLSVEVVYEGGEYVRAATRGDGTVGDDVTEQVRTVRSIPLALRGDHPDSLAVRGEVFMPRDAFREHNRERIERDEEPFANPRNAAAGTLRQLDPSVVADRPLDCFFYDVLDASEVPASQSETLDRLREWGLHVNDRVEVVAGIEQAIEYRDALLEAREDLNYEIDGTVIKVDARDAREELGATSRAVRWAFAYKFPPRAEVTRVTDVVVQVGRTGRLTPVALLEPVDVGGVTVSRASLHNPEEIERLGVGVGDEVRVRRAGDVIPEVAEVLEKRAEGTFDFPETCPVCNSPVERDGPLAFCTGGLTCDAQLVRAIVHYGSRQALDIDGLGEERVEQLVDSGVLTSLPDLYRLSIEDLADLESWGETSAANLVDAVDATRSPPLPDFLVALGIPEVGGSTARNLAREFGDLDAVMAASEAELQAVDDVGPTVATHVREFFANEKNRAVVEELRDVGVEPESVDTDEAGDALDGLTFVFTGALSVTRGEAEELVERHGGAATGSVSGNTDYLVVGADPGQTKRDDADANDVPTLDEDGFADLLGERGIEYPPAE</sequence>
<dbReference type="InterPro" id="IPR010994">
    <property type="entry name" value="RuvA_2-like"/>
</dbReference>
<dbReference type="Gene3D" id="3.30.470.30">
    <property type="entry name" value="DNA ligase/mRNA capping enzyme"/>
    <property type="match status" value="1"/>
</dbReference>
<evidence type="ECO:0000256" key="2">
    <source>
        <dbReference type="ARBA" id="ARBA00022598"/>
    </source>
</evidence>
<evidence type="ECO:0000256" key="11">
    <source>
        <dbReference type="HAMAP-Rule" id="MF_01588"/>
    </source>
</evidence>
<evidence type="ECO:0000256" key="1">
    <source>
        <dbReference type="ARBA" id="ARBA00004067"/>
    </source>
</evidence>
<dbReference type="SMART" id="SM00532">
    <property type="entry name" value="LIGANc"/>
    <property type="match status" value="1"/>
</dbReference>
<dbReference type="PROSITE" id="PS01056">
    <property type="entry name" value="DNA_LIGASE_N2"/>
    <property type="match status" value="1"/>
</dbReference>
<dbReference type="GO" id="GO:0003911">
    <property type="term" value="F:DNA ligase (NAD+) activity"/>
    <property type="evidence" value="ECO:0007669"/>
    <property type="project" value="UniProtKB-UniRule"/>
</dbReference>
<comment type="function">
    <text evidence="1 11">DNA ligase that catalyzes the formation of phosphodiester linkages between 5'-phosphoryl and 3'-hydroxyl groups in double-stranded DNA using NAD as a coenzyme and as the energy source for the reaction. It is essential for DNA replication and repair of damaged DNA.</text>
</comment>
<feature type="region of interest" description="Disordered" evidence="12">
    <location>
        <begin position="1"/>
        <end position="41"/>
    </location>
</feature>
<evidence type="ECO:0000313" key="15">
    <source>
        <dbReference type="Proteomes" id="UP001597085"/>
    </source>
</evidence>
<dbReference type="NCBIfam" id="TIGR00575">
    <property type="entry name" value="dnlj"/>
    <property type="match status" value="1"/>
</dbReference>
<dbReference type="NCBIfam" id="NF010931">
    <property type="entry name" value="PRK14351.1"/>
    <property type="match status" value="1"/>
</dbReference>
<dbReference type="InterPro" id="IPR003583">
    <property type="entry name" value="Hlx-hairpin-Hlx_DNA-bd_motif"/>
</dbReference>
<dbReference type="EC" id="6.5.1.2" evidence="11"/>
<feature type="binding site" evidence="11">
    <location>
        <position position="353"/>
    </location>
    <ligand>
        <name>NAD(+)</name>
        <dbReference type="ChEBI" id="CHEBI:57540"/>
    </ligand>
</feature>
<feature type="binding site" evidence="11">
    <location>
        <position position="155"/>
    </location>
    <ligand>
        <name>NAD(+)</name>
        <dbReference type="ChEBI" id="CHEBI:57540"/>
    </ligand>
</feature>
<evidence type="ECO:0000256" key="7">
    <source>
        <dbReference type="ARBA" id="ARBA00022842"/>
    </source>
</evidence>
<dbReference type="AlphaFoldDB" id="A0ABD6CMR3"/>
<dbReference type="SMART" id="SM00278">
    <property type="entry name" value="HhH1"/>
    <property type="match status" value="4"/>
</dbReference>
<dbReference type="Gene3D" id="6.20.10.30">
    <property type="match status" value="1"/>
</dbReference>
<feature type="binding site" evidence="11">
    <location>
        <begin position="78"/>
        <end position="82"/>
    </location>
    <ligand>
        <name>NAD(+)</name>
        <dbReference type="ChEBI" id="CHEBI:57540"/>
    </ligand>
</feature>
<dbReference type="Pfam" id="PF01653">
    <property type="entry name" value="DNA_ligase_aden"/>
    <property type="match status" value="1"/>
</dbReference>
<organism evidence="14 15">
    <name type="scientific">Halobellus rarus</name>
    <dbReference type="NCBI Taxonomy" id="1126237"/>
    <lineage>
        <taxon>Archaea</taxon>
        <taxon>Methanobacteriati</taxon>
        <taxon>Methanobacteriota</taxon>
        <taxon>Stenosarchaea group</taxon>
        <taxon>Halobacteria</taxon>
        <taxon>Halobacteriales</taxon>
        <taxon>Haloferacaceae</taxon>
        <taxon>Halobellus</taxon>
    </lineage>
</organism>
<keyword evidence="15" id="KW-1185">Reference proteome</keyword>